<dbReference type="AlphaFoldDB" id="A0A964E0D3"/>
<sequence length="67" mass="7522">MDKRIIITETEEATPTGRTALMAEAYVAPAGTARRRTTPPLEWQALLLRYLPEPVSVSHSVKRFAVR</sequence>
<evidence type="ECO:0000313" key="2">
    <source>
        <dbReference type="Proteomes" id="UP000708298"/>
    </source>
</evidence>
<keyword evidence="2" id="KW-1185">Reference proteome</keyword>
<comment type="caution">
    <text evidence="1">The sequence shown here is derived from an EMBL/GenBank/DDBJ whole genome shotgun (WGS) entry which is preliminary data.</text>
</comment>
<protein>
    <submittedName>
        <fullName evidence="1">Uncharacterized protein</fullName>
    </submittedName>
</protein>
<evidence type="ECO:0000313" key="1">
    <source>
        <dbReference type="EMBL" id="MCB8876588.1"/>
    </source>
</evidence>
<dbReference type="Proteomes" id="UP000708298">
    <property type="component" value="Unassembled WGS sequence"/>
</dbReference>
<proteinExistence type="predicted"/>
<reference evidence="1" key="2">
    <citation type="submission" date="2021-01" db="EMBL/GenBank/DDBJ databases">
        <authorList>
            <person name="Mieszkin S."/>
            <person name="Pouder E."/>
            <person name="Alain K."/>
        </authorList>
    </citation>
    <scope>NUCLEOTIDE SEQUENCE</scope>
    <source>
        <strain evidence="1">HW T2.11</strain>
    </source>
</reference>
<dbReference type="RefSeq" id="WP_227322249.1">
    <property type="nucleotide sequence ID" value="NZ_JAESVB010000007.1"/>
</dbReference>
<dbReference type="EMBL" id="JAESVB010000007">
    <property type="protein sequence ID" value="MCB8876588.1"/>
    <property type="molecule type" value="Genomic_DNA"/>
</dbReference>
<accession>A0A964E0D3</accession>
<name>A0A964E0D3_9PROT</name>
<gene>
    <name evidence="1" type="ORF">ASILVAE211_15450</name>
</gene>
<reference evidence="1" key="1">
    <citation type="journal article" date="2021" name="Microorganisms">
        <title>Acidisoma silvae sp. nov. and Acidisomacellulosilytica sp. nov., Two Acidophilic Bacteria Isolated from Decaying Wood, Hydrolyzing Cellulose and Producing Poly-3-hydroxybutyrate.</title>
        <authorList>
            <person name="Mieszkin S."/>
            <person name="Pouder E."/>
            <person name="Uroz S."/>
            <person name="Simon-Colin C."/>
            <person name="Alain K."/>
        </authorList>
    </citation>
    <scope>NUCLEOTIDE SEQUENCE</scope>
    <source>
        <strain evidence="1">HW T2.11</strain>
    </source>
</reference>
<organism evidence="1 2">
    <name type="scientific">Acidisoma silvae</name>
    <dbReference type="NCBI Taxonomy" id="2802396"/>
    <lineage>
        <taxon>Bacteria</taxon>
        <taxon>Pseudomonadati</taxon>
        <taxon>Pseudomonadota</taxon>
        <taxon>Alphaproteobacteria</taxon>
        <taxon>Acetobacterales</taxon>
        <taxon>Acidocellaceae</taxon>
        <taxon>Acidisoma</taxon>
    </lineage>
</organism>